<accession>A0A382ZAG1</accession>
<gene>
    <name evidence="1" type="ORF">METZ01_LOCUS445053</name>
</gene>
<name>A0A382ZAG1_9ZZZZ</name>
<proteinExistence type="predicted"/>
<protein>
    <submittedName>
        <fullName evidence="1">Uncharacterized protein</fullName>
    </submittedName>
</protein>
<dbReference type="EMBL" id="UINC01182155">
    <property type="protein sequence ID" value="SVD92199.1"/>
    <property type="molecule type" value="Genomic_DNA"/>
</dbReference>
<evidence type="ECO:0000313" key="1">
    <source>
        <dbReference type="EMBL" id="SVD92199.1"/>
    </source>
</evidence>
<dbReference type="AlphaFoldDB" id="A0A382ZAG1"/>
<organism evidence="1">
    <name type="scientific">marine metagenome</name>
    <dbReference type="NCBI Taxonomy" id="408172"/>
    <lineage>
        <taxon>unclassified sequences</taxon>
        <taxon>metagenomes</taxon>
        <taxon>ecological metagenomes</taxon>
    </lineage>
</organism>
<sequence length="136" mass="15971">MSHIYQPLLIRTLVDSEGVSTTRKIALEFLKYDESQIQYYERIVKNMPVRVLLSHNVITKEKNTVSLNTENLSFNQRQKLISLCDAKLNEFLDSRGLKLWDYRLIDNPVPDSLRYKVLKKSNFRCDLCGATKYDRP</sequence>
<feature type="non-terminal residue" evidence="1">
    <location>
        <position position="136"/>
    </location>
</feature>
<reference evidence="1" key="1">
    <citation type="submission" date="2018-05" db="EMBL/GenBank/DDBJ databases">
        <authorList>
            <person name="Lanie J.A."/>
            <person name="Ng W.-L."/>
            <person name="Kazmierczak K.M."/>
            <person name="Andrzejewski T.M."/>
            <person name="Davidsen T.M."/>
            <person name="Wayne K.J."/>
            <person name="Tettelin H."/>
            <person name="Glass J.I."/>
            <person name="Rusch D."/>
            <person name="Podicherti R."/>
            <person name="Tsui H.-C.T."/>
            <person name="Winkler M.E."/>
        </authorList>
    </citation>
    <scope>NUCLEOTIDE SEQUENCE</scope>
</reference>